<name>A0A0A9ERA9_ARUDO</name>
<protein>
    <submittedName>
        <fullName evidence="1">PWD</fullName>
    </submittedName>
</protein>
<evidence type="ECO:0000313" key="1">
    <source>
        <dbReference type="EMBL" id="JAE03290.1"/>
    </source>
</evidence>
<sequence length="59" mass="6634">MTSHMTSSKKSSILYKTSFTVVPALRILLLQKPCLLGLPRLLENTAKPLLNNSRYFIAN</sequence>
<dbReference type="AlphaFoldDB" id="A0A0A9ERA9"/>
<reference evidence="1" key="2">
    <citation type="journal article" date="2015" name="Data Brief">
        <title>Shoot transcriptome of the giant reed, Arundo donax.</title>
        <authorList>
            <person name="Barrero R.A."/>
            <person name="Guerrero F.D."/>
            <person name="Moolhuijzen P."/>
            <person name="Goolsby J.A."/>
            <person name="Tidwell J."/>
            <person name="Bellgard S.E."/>
            <person name="Bellgard M.I."/>
        </authorList>
    </citation>
    <scope>NUCLEOTIDE SEQUENCE</scope>
    <source>
        <tissue evidence="1">Shoot tissue taken approximately 20 cm above the soil surface</tissue>
    </source>
</reference>
<dbReference type="EMBL" id="GBRH01194606">
    <property type="protein sequence ID" value="JAE03290.1"/>
    <property type="molecule type" value="Transcribed_RNA"/>
</dbReference>
<reference evidence="1" key="1">
    <citation type="submission" date="2014-09" db="EMBL/GenBank/DDBJ databases">
        <authorList>
            <person name="Magalhaes I.L.F."/>
            <person name="Oliveira U."/>
            <person name="Santos F.R."/>
            <person name="Vidigal T.H.D.A."/>
            <person name="Brescovit A.D."/>
            <person name="Santos A.J."/>
        </authorList>
    </citation>
    <scope>NUCLEOTIDE SEQUENCE</scope>
    <source>
        <tissue evidence="1">Shoot tissue taken approximately 20 cm above the soil surface</tissue>
    </source>
</reference>
<accession>A0A0A9ERA9</accession>
<organism evidence="1">
    <name type="scientific">Arundo donax</name>
    <name type="common">Giant reed</name>
    <name type="synonym">Donax arundinaceus</name>
    <dbReference type="NCBI Taxonomy" id="35708"/>
    <lineage>
        <taxon>Eukaryota</taxon>
        <taxon>Viridiplantae</taxon>
        <taxon>Streptophyta</taxon>
        <taxon>Embryophyta</taxon>
        <taxon>Tracheophyta</taxon>
        <taxon>Spermatophyta</taxon>
        <taxon>Magnoliopsida</taxon>
        <taxon>Liliopsida</taxon>
        <taxon>Poales</taxon>
        <taxon>Poaceae</taxon>
        <taxon>PACMAD clade</taxon>
        <taxon>Arundinoideae</taxon>
        <taxon>Arundineae</taxon>
        <taxon>Arundo</taxon>
    </lineage>
</organism>
<proteinExistence type="predicted"/>